<reference evidence="2" key="1">
    <citation type="journal article" date="2015" name="Nature">
        <title>Complex archaea that bridge the gap between prokaryotes and eukaryotes.</title>
        <authorList>
            <person name="Spang A."/>
            <person name="Saw J.H."/>
            <person name="Jorgensen S.L."/>
            <person name="Zaremba-Niedzwiedzka K."/>
            <person name="Martijn J."/>
            <person name="Lind A.E."/>
            <person name="van Eijk R."/>
            <person name="Schleper C."/>
            <person name="Guy L."/>
            <person name="Ettema T.J."/>
        </authorList>
    </citation>
    <scope>NUCLEOTIDE SEQUENCE</scope>
</reference>
<organism evidence="2">
    <name type="scientific">marine sediment metagenome</name>
    <dbReference type="NCBI Taxonomy" id="412755"/>
    <lineage>
        <taxon>unclassified sequences</taxon>
        <taxon>metagenomes</taxon>
        <taxon>ecological metagenomes</taxon>
    </lineage>
</organism>
<keyword evidence="1" id="KW-0812">Transmembrane</keyword>
<dbReference type="EMBL" id="LAZR01042347">
    <property type="protein sequence ID" value="KKL09739.1"/>
    <property type="molecule type" value="Genomic_DNA"/>
</dbReference>
<accession>A0A0F9AJG7</accession>
<evidence type="ECO:0000256" key="1">
    <source>
        <dbReference type="SAM" id="Phobius"/>
    </source>
</evidence>
<evidence type="ECO:0000313" key="2">
    <source>
        <dbReference type="EMBL" id="KKL09739.1"/>
    </source>
</evidence>
<feature type="transmembrane region" description="Helical" evidence="1">
    <location>
        <begin position="20"/>
        <end position="42"/>
    </location>
</feature>
<proteinExistence type="predicted"/>
<keyword evidence="1" id="KW-1133">Transmembrane helix</keyword>
<comment type="caution">
    <text evidence="2">The sequence shown here is derived from an EMBL/GenBank/DDBJ whole genome shotgun (WGS) entry which is preliminary data.</text>
</comment>
<keyword evidence="1" id="KW-0472">Membrane</keyword>
<dbReference type="AlphaFoldDB" id="A0A0F9AJG7"/>
<name>A0A0F9AJG7_9ZZZZ</name>
<protein>
    <submittedName>
        <fullName evidence="2">Uncharacterized protein</fullName>
    </submittedName>
</protein>
<gene>
    <name evidence="2" type="ORF">LCGC14_2562860</name>
</gene>
<sequence>MLMTYLVVLWIILTVALNYYRRHVVVFVCWFLLTAIMLWPVIKRVTPAIWGIYNSAPVQSVAQEFRVELDSELRREFPEFYK</sequence>